<evidence type="ECO:0000256" key="1">
    <source>
        <dbReference type="ARBA" id="ARBA00004429"/>
    </source>
</evidence>
<dbReference type="AlphaFoldDB" id="A0A379LMX2"/>
<dbReference type="FunFam" id="1.20.120.1220:FF:000001">
    <property type="entry name" value="Type 4 prepilin-like proteins leader peptide-processing enzyme"/>
    <property type="match status" value="1"/>
</dbReference>
<evidence type="ECO:0000256" key="2">
    <source>
        <dbReference type="ARBA" id="ARBA00005801"/>
    </source>
</evidence>
<evidence type="ECO:0000259" key="20">
    <source>
        <dbReference type="Pfam" id="PF01478"/>
    </source>
</evidence>
<keyword evidence="4" id="KW-0997">Cell inner membrane</keyword>
<evidence type="ECO:0000256" key="11">
    <source>
        <dbReference type="ARBA" id="ARBA00022989"/>
    </source>
</evidence>
<dbReference type="InterPro" id="IPR050882">
    <property type="entry name" value="Prepilin_peptidase/N-MTase"/>
</dbReference>
<dbReference type="Pfam" id="PF06750">
    <property type="entry name" value="A24_N_bact"/>
    <property type="match status" value="1"/>
</dbReference>
<dbReference type="Gene3D" id="1.20.120.1220">
    <property type="match status" value="1"/>
</dbReference>
<proteinExistence type="inferred from homology"/>
<comment type="subcellular location">
    <subcellularLocation>
        <location evidence="1">Cell inner membrane</location>
        <topology evidence="1">Multi-pass membrane protein</topology>
    </subcellularLocation>
    <subcellularLocation>
        <location evidence="18">Cell membrane</location>
        <topology evidence="18">Multi-pass membrane protein</topology>
    </subcellularLocation>
</comment>
<feature type="transmembrane region" description="Helical" evidence="19">
    <location>
        <begin position="14"/>
        <end position="36"/>
    </location>
</feature>
<dbReference type="STRING" id="1123034.GCA_000685805_00789"/>
<evidence type="ECO:0000256" key="10">
    <source>
        <dbReference type="ARBA" id="ARBA00022801"/>
    </source>
</evidence>
<evidence type="ECO:0000256" key="15">
    <source>
        <dbReference type="ARBA" id="ARBA00067082"/>
    </source>
</evidence>
<evidence type="ECO:0000256" key="5">
    <source>
        <dbReference type="ARBA" id="ARBA00022603"/>
    </source>
</evidence>
<evidence type="ECO:0000313" key="23">
    <source>
        <dbReference type="Proteomes" id="UP000254123"/>
    </source>
</evidence>
<dbReference type="GO" id="GO:0004190">
    <property type="term" value="F:aspartic-type endopeptidase activity"/>
    <property type="evidence" value="ECO:0007669"/>
    <property type="project" value="UniProtKB-EC"/>
</dbReference>
<accession>A0A379LMX2</accession>
<feature type="transmembrane region" description="Helical" evidence="19">
    <location>
        <begin position="149"/>
        <end position="168"/>
    </location>
</feature>
<evidence type="ECO:0000256" key="8">
    <source>
        <dbReference type="ARBA" id="ARBA00022691"/>
    </source>
</evidence>
<dbReference type="InterPro" id="IPR010627">
    <property type="entry name" value="Prepilin_pept_A24_N"/>
</dbReference>
<dbReference type="Pfam" id="PF01478">
    <property type="entry name" value="Peptidase_A24"/>
    <property type="match status" value="1"/>
</dbReference>
<evidence type="ECO:0000256" key="16">
    <source>
        <dbReference type="ARBA" id="ARBA00071870"/>
    </source>
</evidence>
<organism evidence="22 23">
    <name type="scientific">Psychrobacter phenylpyruvicus</name>
    <dbReference type="NCBI Taxonomy" id="29432"/>
    <lineage>
        <taxon>Bacteria</taxon>
        <taxon>Pseudomonadati</taxon>
        <taxon>Pseudomonadota</taxon>
        <taxon>Gammaproteobacteria</taxon>
        <taxon>Moraxellales</taxon>
        <taxon>Moraxellaceae</taxon>
        <taxon>Psychrobacter</taxon>
    </lineage>
</organism>
<evidence type="ECO:0000256" key="13">
    <source>
        <dbReference type="ARBA" id="ARBA00023268"/>
    </source>
</evidence>
<evidence type="ECO:0000259" key="21">
    <source>
        <dbReference type="Pfam" id="PF06750"/>
    </source>
</evidence>
<dbReference type="PANTHER" id="PTHR30487:SF0">
    <property type="entry name" value="PREPILIN LEADER PEPTIDASE_N-METHYLTRANSFERASE-RELATED"/>
    <property type="match status" value="1"/>
</dbReference>
<keyword evidence="8" id="KW-0949">S-adenosyl-L-methionine</keyword>
<comment type="catalytic activity">
    <reaction evidence="14 18">
        <text>Typically cleaves a -Gly-|-Phe- bond to release an N-terminal, basic peptide of 5-8 residues from type IV prepilin, and then N-methylates the new N-terminal amino group, the methyl donor being S-adenosyl-L-methionine.</text>
        <dbReference type="EC" id="3.4.23.43"/>
    </reaction>
</comment>
<evidence type="ECO:0000256" key="9">
    <source>
        <dbReference type="ARBA" id="ARBA00022692"/>
    </source>
</evidence>
<dbReference type="EC" id="3.4.23.43" evidence="15 18"/>
<evidence type="ECO:0000313" key="22">
    <source>
        <dbReference type="EMBL" id="SUD91918.1"/>
    </source>
</evidence>
<keyword evidence="10 18" id="KW-0378">Hydrolase</keyword>
<dbReference type="InterPro" id="IPR000045">
    <property type="entry name" value="Prepilin_IV_endopep_pep"/>
</dbReference>
<keyword evidence="3" id="KW-1003">Cell membrane</keyword>
<dbReference type="PRINTS" id="PR00864">
    <property type="entry name" value="PREPILNPTASE"/>
</dbReference>
<evidence type="ECO:0000256" key="19">
    <source>
        <dbReference type="SAM" id="Phobius"/>
    </source>
</evidence>
<feature type="transmembrane region" description="Helical" evidence="19">
    <location>
        <begin position="199"/>
        <end position="220"/>
    </location>
</feature>
<name>A0A379LMX2_9GAMM</name>
<evidence type="ECO:0000256" key="4">
    <source>
        <dbReference type="ARBA" id="ARBA00022519"/>
    </source>
</evidence>
<evidence type="ECO:0000256" key="7">
    <source>
        <dbReference type="ARBA" id="ARBA00022679"/>
    </source>
</evidence>
<keyword evidence="11 19" id="KW-1133">Transmembrane helix</keyword>
<evidence type="ECO:0000256" key="6">
    <source>
        <dbReference type="ARBA" id="ARBA00022670"/>
    </source>
</evidence>
<evidence type="ECO:0000256" key="17">
    <source>
        <dbReference type="RuleBase" id="RU003793"/>
    </source>
</evidence>
<keyword evidence="13 18" id="KW-0511">Multifunctional enzyme</keyword>
<feature type="transmembrane region" description="Helical" evidence="19">
    <location>
        <begin position="275"/>
        <end position="298"/>
    </location>
</feature>
<keyword evidence="7 18" id="KW-0808">Transferase</keyword>
<feature type="transmembrane region" description="Helical" evidence="19">
    <location>
        <begin position="232"/>
        <end position="263"/>
    </location>
</feature>
<evidence type="ECO:0000256" key="12">
    <source>
        <dbReference type="ARBA" id="ARBA00023136"/>
    </source>
</evidence>
<dbReference type="GO" id="GO:0032259">
    <property type="term" value="P:methylation"/>
    <property type="evidence" value="ECO:0007669"/>
    <property type="project" value="UniProtKB-KW"/>
</dbReference>
<evidence type="ECO:0000256" key="3">
    <source>
        <dbReference type="ARBA" id="ARBA00022475"/>
    </source>
</evidence>
<evidence type="ECO:0000256" key="14">
    <source>
        <dbReference type="ARBA" id="ARBA00050401"/>
    </source>
</evidence>
<gene>
    <name evidence="22" type="primary">outO</name>
    <name evidence="22" type="ORF">NCTC10526_02295</name>
</gene>
<keyword evidence="9 18" id="KW-0812">Transmembrane</keyword>
<keyword evidence="12 19" id="KW-0472">Membrane</keyword>
<comment type="similarity">
    <text evidence="2 17">Belongs to the peptidase A24 family.</text>
</comment>
<dbReference type="EMBL" id="UGVC01000001">
    <property type="protein sequence ID" value="SUD91918.1"/>
    <property type="molecule type" value="Genomic_DNA"/>
</dbReference>
<dbReference type="RefSeq" id="WP_028858402.1">
    <property type="nucleotide sequence ID" value="NZ_CAJHAQ010000001.1"/>
</dbReference>
<reference evidence="22 23" key="1">
    <citation type="submission" date="2018-06" db="EMBL/GenBank/DDBJ databases">
        <authorList>
            <consortium name="Pathogen Informatics"/>
            <person name="Doyle S."/>
        </authorList>
    </citation>
    <scope>NUCLEOTIDE SEQUENCE [LARGE SCALE GENOMIC DNA]</scope>
    <source>
        <strain evidence="22 23">NCTC10526</strain>
    </source>
</reference>
<evidence type="ECO:0000256" key="18">
    <source>
        <dbReference type="RuleBase" id="RU003794"/>
    </source>
</evidence>
<keyword evidence="6 18" id="KW-0645">Protease</keyword>
<dbReference type="GO" id="GO:0006465">
    <property type="term" value="P:signal peptide processing"/>
    <property type="evidence" value="ECO:0007669"/>
    <property type="project" value="TreeGrafter"/>
</dbReference>
<feature type="domain" description="Prepilin peptidase A24 N-terminal" evidence="21">
    <location>
        <begin position="23"/>
        <end position="142"/>
    </location>
</feature>
<dbReference type="EC" id="2.1.1.-" evidence="18"/>
<feature type="domain" description="Prepilin type IV endopeptidase peptidase" evidence="20">
    <location>
        <begin position="152"/>
        <end position="261"/>
    </location>
</feature>
<feature type="transmembrane region" description="Helical" evidence="19">
    <location>
        <begin position="175"/>
        <end position="193"/>
    </location>
</feature>
<dbReference type="GO" id="GO:0005886">
    <property type="term" value="C:plasma membrane"/>
    <property type="evidence" value="ECO:0007669"/>
    <property type="project" value="UniProtKB-SubCell"/>
</dbReference>
<keyword evidence="5 18" id="KW-0489">Methyltransferase</keyword>
<dbReference type="PANTHER" id="PTHR30487">
    <property type="entry name" value="TYPE 4 PREPILIN-LIKE PROTEINS LEADER PEPTIDE-PROCESSING ENZYME"/>
    <property type="match status" value="1"/>
</dbReference>
<protein>
    <recommendedName>
        <fullName evidence="16 18">Prepilin leader peptidase/N-methyltransferase</fullName>
        <ecNumber evidence="18">2.1.1.-</ecNumber>
        <ecNumber evidence="15 18">3.4.23.43</ecNumber>
    </recommendedName>
</protein>
<dbReference type="InterPro" id="IPR014032">
    <property type="entry name" value="Peptidase_A24A_bac"/>
</dbReference>
<keyword evidence="23" id="KW-1185">Reference proteome</keyword>
<comment type="function">
    <text evidence="18">Plays an essential role in type IV pili and type II pseudopili formation by proteolytically removing the leader sequence from substrate proteins and subsequently monomethylating the alpha-amino group of the newly exposed N-terminal phenylalanine.</text>
</comment>
<dbReference type="GO" id="GO:0008168">
    <property type="term" value="F:methyltransferase activity"/>
    <property type="evidence" value="ECO:0007669"/>
    <property type="project" value="UniProtKB-KW"/>
</dbReference>
<dbReference type="Proteomes" id="UP000254123">
    <property type="component" value="Unassembled WGS sequence"/>
</dbReference>
<sequence>MQVWQFIETLQHSLAAALLIFALLGLCVGSFLNVLIYRTPKIMMQQWRVGSVQLLQSQSDIAPHLLQPVAQIVAQDTPLSLAAPASHCPYCQQPLRWYHNIPLFSWIALGGKCYACGQKIHWRYPLIEISTALLSMLVIYRFGVTAQGLFALIFVWILIALTGIDLISQYLPDKLTFPLMALGLAVNSNSLFVTASESIWGLLLGYFSLWAVVKIFYIFTKKQGMGEGDFKLLAALGAWLGPMLLPFIILLSSLLGSIIGIILMRKRAESRPFAFGPYLAIAGMVALLYGHSLIQWYLH</sequence>